<dbReference type="EMBL" id="AP019736">
    <property type="protein sequence ID" value="BBL06011.1"/>
    <property type="molecule type" value="Genomic_DNA"/>
</dbReference>
<dbReference type="SUPFAM" id="SSF50969">
    <property type="entry name" value="YVTN repeat-like/Quinoprotein amine dehydrogenase"/>
    <property type="match status" value="1"/>
</dbReference>
<dbReference type="Proteomes" id="UP000319374">
    <property type="component" value="Chromosome"/>
</dbReference>
<sequence>MFKVFDPQTFEHLYSFGNIGRANNEISVRPNNDAVIVSDRQVEIYDVGKLKTIEFGDSSASIIKTIPIPFQKDDYPINRLKKINDSLYYFDRMYREKDRSEFVKLNIATRDRHYFGYYPNWCTNRLSDTDKYRLYLKSTQYNEKQDKIAAFYYLYPVLKIIDASTGICSAEIHIDGLSDFSFRNADKEKILFTEPFVTDDRIYVMWANIVKNEVGKKGTDFTPSIFVFDWKGNLTANYQLDKPVIAFTVSEELGKIYCTSLEEGNIIYEYNLPPLDNSNFAPQTTEHVETAYYTIELPDTYATTSKQPDAITLFKGYYGNVNYFAPQRTQEGLTEGRFSGTVCIGLFEPSEKADPNATPFDHEDGTIGKSTFFVNDIETERLIQTTTVEENGNIQAIYHATYRFSIENTRIRLTVTHMRNDFEEPEQKQMIRHILESFRLKQHLNH</sequence>
<dbReference type="Pfam" id="PF15869">
    <property type="entry name" value="TolB_like"/>
    <property type="match status" value="1"/>
</dbReference>
<protein>
    <submittedName>
        <fullName evidence="1">Uncharacterized protein</fullName>
    </submittedName>
</protein>
<proteinExistence type="predicted"/>
<keyword evidence="2" id="KW-1185">Reference proteome</keyword>
<accession>A0A4Y1WYE7</accession>
<dbReference type="KEGG" id="ada:A5CPEGH6_06490"/>
<dbReference type="InterPro" id="IPR011044">
    <property type="entry name" value="Quino_amine_DH_bsu"/>
</dbReference>
<organism evidence="1 2">
    <name type="scientific">Alistipes dispar</name>
    <dbReference type="NCBI Taxonomy" id="2585119"/>
    <lineage>
        <taxon>Bacteria</taxon>
        <taxon>Pseudomonadati</taxon>
        <taxon>Bacteroidota</taxon>
        <taxon>Bacteroidia</taxon>
        <taxon>Bacteroidales</taxon>
        <taxon>Rikenellaceae</taxon>
        <taxon>Alistipes</taxon>
    </lineage>
</organism>
<dbReference type="AlphaFoldDB" id="A0A4Y1WYE7"/>
<name>A0A4Y1WYE7_9BACT</name>
<evidence type="ECO:0000313" key="1">
    <source>
        <dbReference type="EMBL" id="BBL06011.1"/>
    </source>
</evidence>
<gene>
    <name evidence="1" type="ORF">A5CPEGH6_06490</name>
</gene>
<reference evidence="2" key="1">
    <citation type="submission" date="2019-06" db="EMBL/GenBank/DDBJ databases">
        <title>Alistipes onderdonkii subsp. vulgaris subsp. nov., Alistipes dispar sp. nov. and Alistipes communis sp. nov., isolated from human faeces, and creation of Alistipes onderdonkii subsp. onderdonkii subsp. nov.</title>
        <authorList>
            <person name="Sakamoto M."/>
            <person name="Ikeyama N."/>
            <person name="Ogata Y."/>
            <person name="Suda W."/>
            <person name="Iino T."/>
            <person name="Hattori M."/>
            <person name="Ohkuma M."/>
        </authorList>
    </citation>
    <scope>NUCLEOTIDE SEQUENCE [LARGE SCALE GENOMIC DNA]</scope>
    <source>
        <strain evidence="2">5CPEGH6</strain>
    </source>
</reference>
<evidence type="ECO:0000313" key="2">
    <source>
        <dbReference type="Proteomes" id="UP000319374"/>
    </source>
</evidence>